<proteinExistence type="predicted"/>
<sequence length="74" mass="8326">MNYPVNTPDIAIDAIRFQMGFRDGKCSMMRGTFCDDPSYLLGFNAGLKFYRCSIPAVTEGYLERGYAGELLNEI</sequence>
<protein>
    <recommendedName>
        <fullName evidence="3">GNAT family N-acetyltransferase</fullName>
    </recommendedName>
</protein>
<comment type="caution">
    <text evidence="1">The sequence shown here is derived from an EMBL/GenBank/DDBJ whole genome shotgun (WGS) entry which is preliminary data.</text>
</comment>
<keyword evidence="2" id="KW-1185">Reference proteome</keyword>
<reference evidence="1 2" key="1">
    <citation type="submission" date="2022-04" db="EMBL/GenBank/DDBJ databases">
        <title>Positive selection, recombination, and allopatry shape intraspecific diversity of widespread and dominant cyanobacteria.</title>
        <authorList>
            <person name="Wei J."/>
            <person name="Shu W."/>
            <person name="Hu C."/>
        </authorList>
    </citation>
    <scope>NUCLEOTIDE SEQUENCE [LARGE SCALE GENOMIC DNA]</scope>
    <source>
        <strain evidence="1 2">AS-A4</strain>
    </source>
</reference>
<evidence type="ECO:0000313" key="1">
    <source>
        <dbReference type="EMBL" id="MEP1062337.1"/>
    </source>
</evidence>
<dbReference type="EMBL" id="JAMPLM010000062">
    <property type="protein sequence ID" value="MEP1062337.1"/>
    <property type="molecule type" value="Genomic_DNA"/>
</dbReference>
<accession>A0ABV0KSX4</accession>
<dbReference type="Proteomes" id="UP001476950">
    <property type="component" value="Unassembled WGS sequence"/>
</dbReference>
<name>A0ABV0KSX4_9CYAN</name>
<organism evidence="1 2">
    <name type="scientific">Stenomitos frigidus AS-A4</name>
    <dbReference type="NCBI Taxonomy" id="2933935"/>
    <lineage>
        <taxon>Bacteria</taxon>
        <taxon>Bacillati</taxon>
        <taxon>Cyanobacteriota</taxon>
        <taxon>Cyanophyceae</taxon>
        <taxon>Leptolyngbyales</taxon>
        <taxon>Leptolyngbyaceae</taxon>
        <taxon>Stenomitos</taxon>
    </lineage>
</organism>
<evidence type="ECO:0000313" key="2">
    <source>
        <dbReference type="Proteomes" id="UP001476950"/>
    </source>
</evidence>
<dbReference type="RefSeq" id="WP_190446156.1">
    <property type="nucleotide sequence ID" value="NZ_JAMPLM010000062.1"/>
</dbReference>
<evidence type="ECO:0008006" key="3">
    <source>
        <dbReference type="Google" id="ProtNLM"/>
    </source>
</evidence>
<gene>
    <name evidence="1" type="ORF">NDI38_28595</name>
</gene>